<reference evidence="3 4" key="1">
    <citation type="submission" date="2018-06" db="EMBL/GenBank/DDBJ databases">
        <authorList>
            <consortium name="Pathogen Informatics"/>
            <person name="Doyle S."/>
        </authorList>
    </citation>
    <scope>NUCLEOTIDE SEQUENCE [LARGE SCALE GENOMIC DNA]</scope>
    <source>
        <strain evidence="3 4">NCTC13184</strain>
    </source>
</reference>
<comment type="similarity">
    <text evidence="1">Belongs to the short-chain dehydrogenases/reductases (SDR) family.</text>
</comment>
<dbReference type="Pfam" id="PF13561">
    <property type="entry name" value="adh_short_C2"/>
    <property type="match status" value="1"/>
</dbReference>
<dbReference type="SUPFAM" id="SSF51735">
    <property type="entry name" value="NAD(P)-binding Rossmann-fold domains"/>
    <property type="match status" value="1"/>
</dbReference>
<dbReference type="Proteomes" id="UP000255082">
    <property type="component" value="Unassembled WGS sequence"/>
</dbReference>
<dbReference type="EC" id="1.1.1.100" evidence="3"/>
<dbReference type="InterPro" id="IPR051122">
    <property type="entry name" value="SDR_DHRS6-like"/>
</dbReference>
<dbReference type="EMBL" id="UGRU01000001">
    <property type="protein sequence ID" value="SUA44925.1"/>
    <property type="molecule type" value="Genomic_DNA"/>
</dbReference>
<dbReference type="PANTHER" id="PTHR43477">
    <property type="entry name" value="DIHYDROANTICAPSIN 7-DEHYDROGENASE"/>
    <property type="match status" value="1"/>
</dbReference>
<organism evidence="3 4">
    <name type="scientific">Nocardia africana</name>
    <dbReference type="NCBI Taxonomy" id="134964"/>
    <lineage>
        <taxon>Bacteria</taxon>
        <taxon>Bacillati</taxon>
        <taxon>Actinomycetota</taxon>
        <taxon>Actinomycetes</taxon>
        <taxon>Mycobacteriales</taxon>
        <taxon>Nocardiaceae</taxon>
        <taxon>Nocardia</taxon>
    </lineage>
</organism>
<name>A0A378WWB2_9NOCA</name>
<dbReference type="PRINTS" id="PR00081">
    <property type="entry name" value="GDHRDH"/>
</dbReference>
<evidence type="ECO:0000256" key="2">
    <source>
        <dbReference type="ARBA" id="ARBA00023002"/>
    </source>
</evidence>
<sequence length="251" mass="25889">MTSKTLQQGRSGTELAGQRVVVIGGSSGIGLTTAQRAAELGAELVIASRGTESVSAALEQLPSSTMGHVLDVRNQDAVREFFEIVGSHDHLAFTAGDALVSGPLPDSEIRAMQDFLAVRLWGAVTAVQAALPYVRQSITLSGGAGILRPAPGFTTAAIALGAIEAFTRAAASDLAPVRVNAVFPGVVRSPLWRGMSAGEQDKFFADAATSLPLGRVGSTEDIARAFTHLMTNGYTTGQTLVIDGGATIGAR</sequence>
<dbReference type="InterPro" id="IPR002347">
    <property type="entry name" value="SDR_fam"/>
</dbReference>
<keyword evidence="2 3" id="KW-0560">Oxidoreductase</keyword>
<evidence type="ECO:0000256" key="1">
    <source>
        <dbReference type="ARBA" id="ARBA00006484"/>
    </source>
</evidence>
<dbReference type="Gene3D" id="3.40.50.720">
    <property type="entry name" value="NAD(P)-binding Rossmann-like Domain"/>
    <property type="match status" value="1"/>
</dbReference>
<gene>
    <name evidence="3" type="primary">fabG_19</name>
    <name evidence="3" type="ORF">NCTC13184_03447</name>
</gene>
<dbReference type="OrthoDB" id="9806974at2"/>
<proteinExistence type="inferred from homology"/>
<dbReference type="AlphaFoldDB" id="A0A378WWB2"/>
<evidence type="ECO:0000313" key="3">
    <source>
        <dbReference type="EMBL" id="SUA44925.1"/>
    </source>
</evidence>
<accession>A0A378WWB2</accession>
<dbReference type="GO" id="GO:0004316">
    <property type="term" value="F:3-oxoacyl-[acyl-carrier-protein] reductase (NADPH) activity"/>
    <property type="evidence" value="ECO:0007669"/>
    <property type="project" value="UniProtKB-EC"/>
</dbReference>
<dbReference type="RefSeq" id="WP_062965319.1">
    <property type="nucleotide sequence ID" value="NZ_JAJFOE010000001.1"/>
</dbReference>
<dbReference type="PANTHER" id="PTHR43477:SF1">
    <property type="entry name" value="DIHYDROANTICAPSIN 7-DEHYDROGENASE"/>
    <property type="match status" value="1"/>
</dbReference>
<protein>
    <submittedName>
        <fullName evidence="3">3-oxoacyl-[acyl-carrier-protein] reductase FabG</fullName>
        <ecNumber evidence="3">1.1.1.100</ecNumber>
    </submittedName>
</protein>
<evidence type="ECO:0000313" key="4">
    <source>
        <dbReference type="Proteomes" id="UP000255082"/>
    </source>
</evidence>
<dbReference type="InterPro" id="IPR036291">
    <property type="entry name" value="NAD(P)-bd_dom_sf"/>
</dbReference>